<comment type="caution">
    <text evidence="7">The sequence shown here is derived from an EMBL/GenBank/DDBJ whole genome shotgun (WGS) entry which is preliminary data.</text>
</comment>
<dbReference type="RefSeq" id="WP_041052132.1">
    <property type="nucleotide sequence ID" value="NZ_JXAK01000084.1"/>
</dbReference>
<dbReference type="Pfam" id="PF03899">
    <property type="entry name" value="ATP-synt_I"/>
    <property type="match status" value="1"/>
</dbReference>
<evidence type="ECO:0000256" key="3">
    <source>
        <dbReference type="ARBA" id="ARBA00022692"/>
    </source>
</evidence>
<reference evidence="7 8" key="1">
    <citation type="submission" date="2014-12" db="EMBL/GenBank/DDBJ databases">
        <title>Draft genome sequence of Paenibacillus kamchatkensis strain B-2647.</title>
        <authorList>
            <person name="Karlyshev A.V."/>
            <person name="Kudryashova E.B."/>
        </authorList>
    </citation>
    <scope>NUCLEOTIDE SEQUENCE [LARGE SCALE GENOMIC DNA]</scope>
    <source>
        <strain evidence="7 8">VKM B-2647</strain>
    </source>
</reference>
<dbReference type="Proteomes" id="UP000031967">
    <property type="component" value="Unassembled WGS sequence"/>
</dbReference>
<evidence type="ECO:0008006" key="9">
    <source>
        <dbReference type="Google" id="ProtNLM"/>
    </source>
</evidence>
<feature type="transmembrane region" description="Helical" evidence="6">
    <location>
        <begin position="35"/>
        <end position="54"/>
    </location>
</feature>
<keyword evidence="2" id="KW-1003">Cell membrane</keyword>
<evidence type="ECO:0000256" key="5">
    <source>
        <dbReference type="ARBA" id="ARBA00023136"/>
    </source>
</evidence>
<evidence type="ECO:0000313" key="7">
    <source>
        <dbReference type="EMBL" id="KIL37985.1"/>
    </source>
</evidence>
<accession>A0ABR5AAJ2</accession>
<proteinExistence type="predicted"/>
<keyword evidence="5 6" id="KW-0472">Membrane</keyword>
<dbReference type="EMBL" id="JXAK01000084">
    <property type="protein sequence ID" value="KIL37985.1"/>
    <property type="molecule type" value="Genomic_DNA"/>
</dbReference>
<protein>
    <recommendedName>
        <fullName evidence="9">ATP synthase subunit I</fullName>
    </recommendedName>
</protein>
<feature type="transmembrane region" description="Helical" evidence="6">
    <location>
        <begin position="74"/>
        <end position="91"/>
    </location>
</feature>
<name>A0ABR5AAJ2_9BACL</name>
<keyword evidence="3 6" id="KW-0812">Transmembrane</keyword>
<gene>
    <name evidence="7" type="ORF">SD70_29535</name>
</gene>
<feature type="transmembrane region" description="Helical" evidence="6">
    <location>
        <begin position="97"/>
        <end position="119"/>
    </location>
</feature>
<comment type="subcellular location">
    <subcellularLocation>
        <location evidence="1">Cell membrane</location>
        <topology evidence="1">Multi-pass membrane protein</topology>
    </subcellularLocation>
</comment>
<feature type="transmembrane region" description="Helical" evidence="6">
    <location>
        <begin position="12"/>
        <end position="29"/>
    </location>
</feature>
<dbReference type="InterPro" id="IPR005598">
    <property type="entry name" value="ATP_synth_I"/>
</dbReference>
<organism evidence="7 8">
    <name type="scientific">Gordoniibacillus kamchatkensis</name>
    <dbReference type="NCBI Taxonomy" id="1590651"/>
    <lineage>
        <taxon>Bacteria</taxon>
        <taxon>Bacillati</taxon>
        <taxon>Bacillota</taxon>
        <taxon>Bacilli</taxon>
        <taxon>Bacillales</taxon>
        <taxon>Paenibacillaceae</taxon>
        <taxon>Gordoniibacillus</taxon>
    </lineage>
</organism>
<evidence type="ECO:0000313" key="8">
    <source>
        <dbReference type="Proteomes" id="UP000031967"/>
    </source>
</evidence>
<keyword evidence="8" id="KW-1185">Reference proteome</keyword>
<evidence type="ECO:0000256" key="2">
    <source>
        <dbReference type="ARBA" id="ARBA00022475"/>
    </source>
</evidence>
<evidence type="ECO:0000256" key="4">
    <source>
        <dbReference type="ARBA" id="ARBA00022989"/>
    </source>
</evidence>
<evidence type="ECO:0000256" key="1">
    <source>
        <dbReference type="ARBA" id="ARBA00004651"/>
    </source>
</evidence>
<keyword evidence="4 6" id="KW-1133">Transmembrane helix</keyword>
<sequence>MDEFSAHLKTVQTCFLFFLSFCLAGWGVAVGLRPYFAGLMLGSLASFINARHLAWKVNRVGEAAVSGKTKRVNLSFLTRAAIATLACAVALRYPMQVAFSTTLAGLFFTQLVTLSMGIVTRHRRSRK</sequence>
<evidence type="ECO:0000256" key="6">
    <source>
        <dbReference type="SAM" id="Phobius"/>
    </source>
</evidence>